<dbReference type="Gene3D" id="3.10.450.350">
    <property type="match status" value="1"/>
</dbReference>
<organism evidence="5 7">
    <name type="scientific">Rahnella sp. (strain Y9602)</name>
    <dbReference type="NCBI Taxonomy" id="2703885"/>
    <lineage>
        <taxon>Bacteria</taxon>
        <taxon>Pseudomonadati</taxon>
        <taxon>Pseudomonadota</taxon>
        <taxon>Gammaproteobacteria</taxon>
        <taxon>Enterobacterales</taxon>
        <taxon>Yersiniaceae</taxon>
        <taxon>Rahnella</taxon>
    </lineage>
</organism>
<feature type="compositionally biased region" description="Low complexity" evidence="1">
    <location>
        <begin position="43"/>
        <end position="54"/>
    </location>
</feature>
<feature type="region of interest" description="Disordered" evidence="1">
    <location>
        <begin position="30"/>
        <end position="54"/>
    </location>
</feature>
<dbReference type="RefSeq" id="WP_013573779.1">
    <property type="nucleotide sequence ID" value="NC_015061.1"/>
</dbReference>
<evidence type="ECO:0000313" key="5">
    <source>
        <dbReference type="EMBL" id="ADW72073.1"/>
    </source>
</evidence>
<evidence type="ECO:0000259" key="4">
    <source>
        <dbReference type="Pfam" id="PF08525"/>
    </source>
</evidence>
<dbReference type="InterPro" id="IPR013731">
    <property type="entry name" value="OapA_N"/>
</dbReference>
<feature type="compositionally biased region" description="Polar residues" evidence="1">
    <location>
        <begin position="130"/>
        <end position="155"/>
    </location>
</feature>
<evidence type="ECO:0000313" key="6">
    <source>
        <dbReference type="EMBL" id="MFD3224857.1"/>
    </source>
</evidence>
<dbReference type="KEGG" id="rah:Rahaq_0444"/>
<feature type="region of interest" description="Disordered" evidence="1">
    <location>
        <begin position="129"/>
        <end position="155"/>
    </location>
</feature>
<dbReference type="EMBL" id="CP002505">
    <property type="protein sequence ID" value="ADW72073.1"/>
    <property type="molecule type" value="Genomic_DNA"/>
</dbReference>
<evidence type="ECO:0000259" key="3">
    <source>
        <dbReference type="Pfam" id="PF04225"/>
    </source>
</evidence>
<keyword evidence="8" id="KW-1185">Reference proteome</keyword>
<keyword evidence="2" id="KW-0472">Membrane</keyword>
<dbReference type="InterPro" id="IPR007340">
    <property type="entry name" value="LysM_Opacity-associatedA"/>
</dbReference>
<evidence type="ECO:0000313" key="8">
    <source>
        <dbReference type="Proteomes" id="UP001598201"/>
    </source>
</evidence>
<evidence type="ECO:0000313" key="7">
    <source>
        <dbReference type="Proteomes" id="UP000007257"/>
    </source>
</evidence>
<dbReference type="eggNOG" id="COG3061">
    <property type="taxonomic scope" value="Bacteria"/>
</dbReference>
<proteinExistence type="predicted"/>
<dbReference type="Proteomes" id="UP001598201">
    <property type="component" value="Unassembled WGS sequence"/>
</dbReference>
<evidence type="ECO:0000256" key="2">
    <source>
        <dbReference type="SAM" id="Phobius"/>
    </source>
</evidence>
<gene>
    <name evidence="5" type="ordered locus">Rahaq_0444</name>
    <name evidence="6" type="ORF">ACFPK4_15040</name>
</gene>
<reference evidence="5 7" key="2">
    <citation type="journal article" date="2012" name="J. Bacteriol.">
        <title>Complete Genome Sequence of Rahnella sp. Strain Y9602, a Gammaproteobacterium Isolate from Metal- and Radionuclide-Contaminated Soil.</title>
        <authorList>
            <person name="Martinez R.J."/>
            <person name="Bruce D."/>
            <person name="Detter C."/>
            <person name="Goodwin L.A."/>
            <person name="Han J."/>
            <person name="Han C.S."/>
            <person name="Held B."/>
            <person name="Land M.L."/>
            <person name="Mikhailova N."/>
            <person name="Nolan M."/>
            <person name="Pennacchio L."/>
            <person name="Pitluck S."/>
            <person name="Tapia R."/>
            <person name="Woyke T."/>
            <person name="Sobecky P.A."/>
        </authorList>
    </citation>
    <scope>NUCLEOTIDE SEQUENCE [LARGE SCALE GENOMIC DNA]</scope>
    <source>
        <strain evidence="5 7">Y9602</strain>
    </source>
</reference>
<protein>
    <submittedName>
        <fullName evidence="6">LysM-like peptidoglycan-binding domain-containing protein</fullName>
    </submittedName>
    <submittedName>
        <fullName evidence="5">Opacity-associated protein A domain protein</fullName>
    </submittedName>
</protein>
<dbReference type="HOGENOM" id="CLU_065360_1_1_6"/>
<evidence type="ECO:0000256" key="1">
    <source>
        <dbReference type="SAM" id="MobiDB-lite"/>
    </source>
</evidence>
<feature type="transmembrane region" description="Helical" evidence="2">
    <location>
        <begin position="86"/>
        <end position="103"/>
    </location>
</feature>
<reference evidence="6 8" key="3">
    <citation type="submission" date="2024-09" db="EMBL/GenBank/DDBJ databases">
        <title>Genomes of Rahnella.</title>
        <authorList>
            <person name="Mnguni F.C."/>
            <person name="Shin G.Y."/>
            <person name="Coutinho T."/>
        </authorList>
    </citation>
    <scope>NUCLEOTIDE SEQUENCE [LARGE SCALE GENOMIC DNA]</scope>
    <source>
        <strain evidence="6 8">20WA0057</strain>
    </source>
</reference>
<dbReference type="OrthoDB" id="6398769at2"/>
<dbReference type="Pfam" id="PF08525">
    <property type="entry name" value="OapA_N"/>
    <property type="match status" value="1"/>
</dbReference>
<reference evidence="7" key="1">
    <citation type="submission" date="2011-01" db="EMBL/GenBank/DDBJ databases">
        <title>Complete sequence of chromosome of Rahnella sp. Y9602.</title>
        <authorList>
            <consortium name="US DOE Joint Genome Institute"/>
            <person name="Lucas S."/>
            <person name="Copeland A."/>
            <person name="Lapidus A."/>
            <person name="Cheng J.-F."/>
            <person name="Goodwin L."/>
            <person name="Pitluck S."/>
            <person name="Lu M."/>
            <person name="Detter J.C."/>
            <person name="Han C."/>
            <person name="Tapia R."/>
            <person name="Land M."/>
            <person name="Hauser L."/>
            <person name="Kyrpides N."/>
            <person name="Ivanova N."/>
            <person name="Ovchinnikova G."/>
            <person name="Pagani I."/>
            <person name="Sobecky P.A."/>
            <person name="Martinez R.J."/>
            <person name="Woyke T."/>
        </authorList>
    </citation>
    <scope>NUCLEOTIDE SEQUENCE [LARGE SCALE GENOMIC DNA]</scope>
    <source>
        <strain evidence="7">Y9602</strain>
    </source>
</reference>
<dbReference type="Proteomes" id="UP000007257">
    <property type="component" value="Chromosome"/>
</dbReference>
<keyword evidence="2" id="KW-1133">Transmembrane helix</keyword>
<feature type="domain" description="Opacity-associated protein A-like N-terminal" evidence="4">
    <location>
        <begin position="75"/>
        <end position="102"/>
    </location>
</feature>
<dbReference type="AlphaFoldDB" id="A0A0H3F586"/>
<sequence>MGRIPPRRRKAIRIYQPMLRSWIAIMKRPMRDTTAPQSESESEITSAETETGTSAAARGKTLLSKIWHMSDDFHWLSPLPYAHRRGIILAVLVILLALLWPYTPENTYAPSQPQQPASIPMQADLRNDQGRTTQMAQPEPVQPQSNDNSGTWRSYQVQSGQTLAQLFRDNNMAVNDVFSMARVEGADKPLSTLKTGQEVKIQRDAQGMVMALQVTTDQNVTVTFTRQPDGSFQRGN</sequence>
<dbReference type="Pfam" id="PF04225">
    <property type="entry name" value="LysM_OapA"/>
    <property type="match status" value="1"/>
</dbReference>
<keyword evidence="2" id="KW-0812">Transmembrane</keyword>
<name>A0A0H3F586_RAHSY</name>
<dbReference type="EMBL" id="JBHUCJ010000036">
    <property type="protein sequence ID" value="MFD3224857.1"/>
    <property type="molecule type" value="Genomic_DNA"/>
</dbReference>
<accession>A0A0H3F586</accession>
<dbReference type="GO" id="GO:0042834">
    <property type="term" value="F:peptidoglycan binding"/>
    <property type="evidence" value="ECO:0007669"/>
    <property type="project" value="InterPro"/>
</dbReference>
<feature type="domain" description="Opacity-associated protein A LysM-like" evidence="3">
    <location>
        <begin position="152"/>
        <end position="235"/>
    </location>
</feature>